<dbReference type="PROSITE" id="PS00156">
    <property type="entry name" value="OMPDECASE"/>
    <property type="match status" value="1"/>
</dbReference>
<dbReference type="GO" id="GO:0004590">
    <property type="term" value="F:orotidine-5'-phosphate decarboxylase activity"/>
    <property type="evidence" value="ECO:0007669"/>
    <property type="project" value="UniProtKB-EC"/>
</dbReference>
<feature type="binding site" evidence="17">
    <location>
        <position position="467"/>
    </location>
    <ligand>
        <name>substrate</name>
    </ligand>
</feature>
<dbReference type="InterPro" id="IPR001754">
    <property type="entry name" value="OMPdeCOase_dom"/>
</dbReference>
<dbReference type="InterPro" id="IPR000836">
    <property type="entry name" value="PRTase_dom"/>
</dbReference>
<dbReference type="NCBIfam" id="NF010382">
    <property type="entry name" value="PRK13809.1"/>
    <property type="match status" value="1"/>
</dbReference>
<feature type="binding site" evidence="17">
    <location>
        <position position="466"/>
    </location>
    <ligand>
        <name>substrate</name>
    </ligand>
</feature>
<dbReference type="GO" id="GO:0006207">
    <property type="term" value="P:'de novo' pyrimidine nucleobase biosynthetic process"/>
    <property type="evidence" value="ECO:0007669"/>
    <property type="project" value="InterPro"/>
</dbReference>
<dbReference type="EC" id="4.1.1.23" evidence="6"/>
<evidence type="ECO:0000256" key="3">
    <source>
        <dbReference type="ARBA" id="ARBA00006221"/>
    </source>
</evidence>
<feature type="binding site" evidence="17">
    <location>
        <position position="384"/>
    </location>
    <ligand>
        <name>substrate</name>
    </ligand>
</feature>
<comment type="similarity">
    <text evidence="4">In the C-terminal section; belongs to the OMP decarboxylase family.</text>
</comment>
<accession>A0AAV1I9Z2</accession>
<dbReference type="InterPro" id="IPR023031">
    <property type="entry name" value="OPRT"/>
</dbReference>
<dbReference type="FunFam" id="3.40.50.2020:FF:000025">
    <property type="entry name" value="Uridine monophosphate synthetase"/>
    <property type="match status" value="1"/>
</dbReference>
<dbReference type="AlphaFoldDB" id="A0AAV1I9Z2"/>
<comment type="pathway">
    <text evidence="1">Pyrimidine metabolism; UMP biosynthesis via de novo pathway; UMP from orotate: step 2/2.</text>
</comment>
<evidence type="ECO:0000256" key="11">
    <source>
        <dbReference type="ARBA" id="ARBA00022975"/>
    </source>
</evidence>
<organism evidence="19 20">
    <name type="scientific">Coccomyxa viridis</name>
    <dbReference type="NCBI Taxonomy" id="1274662"/>
    <lineage>
        <taxon>Eukaryota</taxon>
        <taxon>Viridiplantae</taxon>
        <taxon>Chlorophyta</taxon>
        <taxon>core chlorophytes</taxon>
        <taxon>Trebouxiophyceae</taxon>
        <taxon>Trebouxiophyceae incertae sedis</taxon>
        <taxon>Coccomyxaceae</taxon>
        <taxon>Coccomyxa</taxon>
    </lineage>
</organism>
<evidence type="ECO:0000256" key="15">
    <source>
        <dbReference type="ARBA" id="ARBA00049157"/>
    </source>
</evidence>
<dbReference type="NCBIfam" id="TIGR00336">
    <property type="entry name" value="pyrE"/>
    <property type="match status" value="1"/>
</dbReference>
<dbReference type="EMBL" id="CAUYUE010000010">
    <property type="protein sequence ID" value="CAK0784188.1"/>
    <property type="molecule type" value="Genomic_DNA"/>
</dbReference>
<dbReference type="Gene3D" id="3.20.20.70">
    <property type="entry name" value="Aldolase class I"/>
    <property type="match status" value="1"/>
</dbReference>
<evidence type="ECO:0000313" key="19">
    <source>
        <dbReference type="EMBL" id="CAK0784188.1"/>
    </source>
</evidence>
<dbReference type="SMART" id="SM00934">
    <property type="entry name" value="OMPdecase"/>
    <property type="match status" value="1"/>
</dbReference>
<evidence type="ECO:0000256" key="4">
    <source>
        <dbReference type="ARBA" id="ARBA00009769"/>
    </source>
</evidence>
<comment type="caution">
    <text evidence="19">The sequence shown here is derived from an EMBL/GenBank/DDBJ whole genome shotgun (WGS) entry which is preliminary data.</text>
</comment>
<dbReference type="InterPro" id="IPR029057">
    <property type="entry name" value="PRTase-like"/>
</dbReference>
<dbReference type="Proteomes" id="UP001314263">
    <property type="component" value="Unassembled WGS sequence"/>
</dbReference>
<evidence type="ECO:0000256" key="10">
    <source>
        <dbReference type="ARBA" id="ARBA00022793"/>
    </source>
</evidence>
<evidence type="ECO:0000256" key="9">
    <source>
        <dbReference type="ARBA" id="ARBA00022679"/>
    </source>
</evidence>
<dbReference type="NCBIfam" id="TIGR01740">
    <property type="entry name" value="pyrF"/>
    <property type="match status" value="1"/>
</dbReference>
<evidence type="ECO:0000256" key="14">
    <source>
        <dbReference type="ARBA" id="ARBA00049126"/>
    </source>
</evidence>
<dbReference type="HAMAP" id="MF_01208">
    <property type="entry name" value="PyrE"/>
    <property type="match status" value="1"/>
</dbReference>
<evidence type="ECO:0000256" key="2">
    <source>
        <dbReference type="ARBA" id="ARBA00004889"/>
    </source>
</evidence>
<keyword evidence="9" id="KW-0808">Transferase</keyword>
<evidence type="ECO:0000256" key="8">
    <source>
        <dbReference type="ARBA" id="ARBA00022676"/>
    </source>
</evidence>
<keyword evidence="8" id="KW-0328">Glycosyltransferase</keyword>
<proteinExistence type="inferred from homology"/>
<evidence type="ECO:0000256" key="17">
    <source>
        <dbReference type="PIRSR" id="PIRSR614732-2"/>
    </source>
</evidence>
<feature type="binding site" evidence="17">
    <location>
        <position position="271"/>
    </location>
    <ligand>
        <name>substrate</name>
    </ligand>
</feature>
<evidence type="ECO:0000256" key="5">
    <source>
        <dbReference type="ARBA" id="ARBA00011971"/>
    </source>
</evidence>
<evidence type="ECO:0000256" key="7">
    <source>
        <dbReference type="ARBA" id="ARBA00015047"/>
    </source>
</evidence>
<evidence type="ECO:0000256" key="13">
    <source>
        <dbReference type="ARBA" id="ARBA00023268"/>
    </source>
</evidence>
<keyword evidence="20" id="KW-1185">Reference proteome</keyword>
<dbReference type="InterPro" id="IPR011060">
    <property type="entry name" value="RibuloseP-bd_barrel"/>
</dbReference>
<dbReference type="Gene3D" id="3.40.50.2020">
    <property type="match status" value="1"/>
</dbReference>
<evidence type="ECO:0000256" key="6">
    <source>
        <dbReference type="ARBA" id="ARBA00012321"/>
    </source>
</evidence>
<dbReference type="InterPro" id="IPR014732">
    <property type="entry name" value="OMPdecase"/>
</dbReference>
<evidence type="ECO:0000259" key="18">
    <source>
        <dbReference type="SMART" id="SM00934"/>
    </source>
</evidence>
<dbReference type="PANTHER" id="PTHR19278:SF9">
    <property type="entry name" value="URIDINE 5'-MONOPHOSPHATE SYNTHASE"/>
    <property type="match status" value="1"/>
</dbReference>
<dbReference type="FunFam" id="3.20.20.70:FF:000092">
    <property type="entry name" value="Uridine monophosphate synthetase"/>
    <property type="match status" value="1"/>
</dbReference>
<dbReference type="EC" id="2.4.2.10" evidence="5"/>
<feature type="binding site" evidence="17">
    <location>
        <position position="293"/>
    </location>
    <ligand>
        <name>substrate</name>
    </ligand>
</feature>
<evidence type="ECO:0000256" key="1">
    <source>
        <dbReference type="ARBA" id="ARBA00004861"/>
    </source>
</evidence>
<comment type="catalytic activity">
    <reaction evidence="15">
        <text>orotidine 5'-phosphate + H(+) = UMP + CO2</text>
        <dbReference type="Rhea" id="RHEA:11596"/>
        <dbReference type="ChEBI" id="CHEBI:15378"/>
        <dbReference type="ChEBI" id="CHEBI:16526"/>
        <dbReference type="ChEBI" id="CHEBI:57538"/>
        <dbReference type="ChEBI" id="CHEBI:57865"/>
        <dbReference type="EC" id="4.1.1.23"/>
    </reaction>
</comment>
<dbReference type="InterPro" id="IPR013785">
    <property type="entry name" value="Aldolase_TIM"/>
</dbReference>
<reference evidence="19 20" key="1">
    <citation type="submission" date="2023-10" db="EMBL/GenBank/DDBJ databases">
        <authorList>
            <person name="Maclean D."/>
            <person name="Macfadyen A."/>
        </authorList>
    </citation>
    <scope>NUCLEOTIDE SEQUENCE [LARGE SCALE GENOMIC DNA]</scope>
</reference>
<dbReference type="GO" id="GO:0004588">
    <property type="term" value="F:orotate phosphoribosyltransferase activity"/>
    <property type="evidence" value="ECO:0007669"/>
    <property type="project" value="UniProtKB-EC"/>
</dbReference>
<feature type="binding site" evidence="17">
    <location>
        <position position="446"/>
    </location>
    <ligand>
        <name>substrate</name>
    </ligand>
</feature>
<dbReference type="CDD" id="cd06223">
    <property type="entry name" value="PRTases_typeI"/>
    <property type="match status" value="1"/>
</dbReference>
<keyword evidence="10" id="KW-0210">Decarboxylase</keyword>
<name>A0AAV1I9Z2_9CHLO</name>
<dbReference type="CDD" id="cd04725">
    <property type="entry name" value="OMP_decarboxylase_like"/>
    <property type="match status" value="1"/>
</dbReference>
<evidence type="ECO:0000256" key="12">
    <source>
        <dbReference type="ARBA" id="ARBA00023239"/>
    </source>
</evidence>
<feature type="active site" description="For OMPdecase activity" evidence="16">
    <location>
        <position position="326"/>
    </location>
</feature>
<dbReference type="SUPFAM" id="SSF53271">
    <property type="entry name" value="PRTase-like"/>
    <property type="match status" value="1"/>
</dbReference>
<keyword evidence="12" id="KW-0456">Lyase</keyword>
<dbReference type="GO" id="GO:0044205">
    <property type="term" value="P:'de novo' UMP biosynthetic process"/>
    <property type="evidence" value="ECO:0007669"/>
    <property type="project" value="InterPro"/>
</dbReference>
<feature type="active site" description="For OMPdecase activity" evidence="16">
    <location>
        <position position="329"/>
    </location>
</feature>
<comment type="similarity">
    <text evidence="3">In the N-terminal section; belongs to the purine/pyrimidine phosphoribosyltransferase family.</text>
</comment>
<dbReference type="InterPro" id="IPR018089">
    <property type="entry name" value="OMPdecase_AS"/>
</dbReference>
<evidence type="ECO:0000256" key="16">
    <source>
        <dbReference type="PIRSR" id="PIRSR614732-1"/>
    </source>
</evidence>
<dbReference type="PANTHER" id="PTHR19278">
    <property type="entry name" value="OROTATE PHOSPHORIBOSYLTRANSFERASE"/>
    <property type="match status" value="1"/>
</dbReference>
<comment type="catalytic activity">
    <reaction evidence="14">
        <text>orotidine 5'-phosphate + diphosphate = orotate + 5-phospho-alpha-D-ribose 1-diphosphate</text>
        <dbReference type="Rhea" id="RHEA:10380"/>
        <dbReference type="ChEBI" id="CHEBI:30839"/>
        <dbReference type="ChEBI" id="CHEBI:33019"/>
        <dbReference type="ChEBI" id="CHEBI:57538"/>
        <dbReference type="ChEBI" id="CHEBI:58017"/>
        <dbReference type="EC" id="2.4.2.10"/>
    </reaction>
</comment>
<protein>
    <recommendedName>
        <fullName evidence="7">Uridine 5'-monophosphate synthase</fullName>
        <ecNumber evidence="5">2.4.2.10</ecNumber>
        <ecNumber evidence="6">4.1.1.23</ecNumber>
    </recommendedName>
</protein>
<dbReference type="InterPro" id="IPR004467">
    <property type="entry name" value="Or_phspho_trans_dom"/>
</dbReference>
<keyword evidence="13" id="KW-0511">Multifunctional enzyme</keyword>
<dbReference type="SUPFAM" id="SSF51366">
    <property type="entry name" value="Ribulose-phoshate binding barrel"/>
    <property type="match status" value="1"/>
</dbReference>
<gene>
    <name evidence="19" type="ORF">CVIRNUC_007392</name>
</gene>
<feature type="active site" description="For OMPdecase activity" evidence="16">
    <location>
        <position position="324"/>
    </location>
</feature>
<keyword evidence="11" id="KW-0665">Pyrimidine biosynthesis</keyword>
<sequence>MPGIDRDVGTAAALKPSEGSVSEKDFEELVLRLHEIQAVKFGSFKLKSGLMSPIYIDLRVIVSYPDVLRRVAEVMWHQVSGVEFELMCGVPYTALPIATCMSLLHSTPMLMRRKEVKDYGTKKAIEGAFQKGQSCLIVEDLVTSGASVMETVEPLEHEGLKVADVVVLIDREQGGAARMASNGLRLHSAFTLSFIIGVLRRHDLVSEQVAADVKAFIAGNQTFDASAPKPAATRPKRIPFEERAQLAQNACGKRLFELMARKRSNLAVAADVGTVQEVLRIAEAAGPHIAVLKTHVDIFDEWNSGIAAQLRKLAEEHDFMIFEDRKFADIGNTVVSQYGGGIYRIADWSDMTNAHLVPGTGIIDGLKTVGGPKGCGLLLLAEMSSKGALATGAYTEKVAEAAVANQDFVMGFICQTPAKWSTQCPPGLIHMTPGVQLASGGDALGQQYNTPEHVIGSGGSDVIIVGRGIIKAQDPGAAAAEYKEAGWAAYQLALQS</sequence>
<dbReference type="Pfam" id="PF00215">
    <property type="entry name" value="OMPdecase"/>
    <property type="match status" value="1"/>
</dbReference>
<evidence type="ECO:0000313" key="20">
    <source>
        <dbReference type="Proteomes" id="UP001314263"/>
    </source>
</evidence>
<feature type="domain" description="Orotidine 5'-phosphate decarboxylase" evidence="18">
    <location>
        <begin position="265"/>
        <end position="482"/>
    </location>
</feature>
<comment type="pathway">
    <text evidence="2">Pyrimidine metabolism; UMP biosynthesis via de novo pathway; UMP from orotate: step 1/2.</text>
</comment>